<proteinExistence type="predicted"/>
<evidence type="ECO:0000313" key="2">
    <source>
        <dbReference type="Proteomes" id="UP000494119"/>
    </source>
</evidence>
<reference evidence="1 2" key="1">
    <citation type="submission" date="2020-04" db="EMBL/GenBank/DDBJ databases">
        <authorList>
            <person name="De Canck E."/>
        </authorList>
    </citation>
    <scope>NUCLEOTIDE SEQUENCE [LARGE SCALE GENOMIC DNA]</scope>
    <source>
        <strain evidence="1 2">LMG 28688</strain>
    </source>
</reference>
<dbReference type="EMBL" id="CADIKL010000001">
    <property type="protein sequence ID" value="CAB3776480.1"/>
    <property type="molecule type" value="Genomic_DNA"/>
</dbReference>
<gene>
    <name evidence="1" type="ORF">LMG28688_00241</name>
</gene>
<dbReference type="Proteomes" id="UP000494119">
    <property type="component" value="Unassembled WGS sequence"/>
</dbReference>
<protein>
    <submittedName>
        <fullName evidence="1">Uncharacterized protein</fullName>
    </submittedName>
</protein>
<dbReference type="AlphaFoldDB" id="A0A6J5FFF3"/>
<name>A0A6J5FFF3_9BURK</name>
<sequence length="47" mass="5284">MIYELGVGELLGVSLLKRREFARSCAARTAVNRSDYGQQRSRIQGAR</sequence>
<organism evidence="1 2">
    <name type="scientific">Paraburkholderia caffeinitolerans</name>
    <dbReference type="NCBI Taxonomy" id="1723730"/>
    <lineage>
        <taxon>Bacteria</taxon>
        <taxon>Pseudomonadati</taxon>
        <taxon>Pseudomonadota</taxon>
        <taxon>Betaproteobacteria</taxon>
        <taxon>Burkholderiales</taxon>
        <taxon>Burkholderiaceae</taxon>
        <taxon>Paraburkholderia</taxon>
    </lineage>
</organism>
<keyword evidence="2" id="KW-1185">Reference proteome</keyword>
<accession>A0A6J5FFF3</accession>
<evidence type="ECO:0000313" key="1">
    <source>
        <dbReference type="EMBL" id="CAB3776480.1"/>
    </source>
</evidence>